<name>A0ABW0QHQ7_9BURK</name>
<organism evidence="4 5">
    <name type="scientific">Polaromonas jejuensis</name>
    <dbReference type="NCBI Taxonomy" id="457502"/>
    <lineage>
        <taxon>Bacteria</taxon>
        <taxon>Pseudomonadati</taxon>
        <taxon>Pseudomonadota</taxon>
        <taxon>Betaproteobacteria</taxon>
        <taxon>Burkholderiales</taxon>
        <taxon>Comamonadaceae</taxon>
        <taxon>Polaromonas</taxon>
    </lineage>
</organism>
<gene>
    <name evidence="4" type="ORF">ACFPP7_19825</name>
</gene>
<dbReference type="Gene3D" id="1.10.357.10">
    <property type="entry name" value="Tetracycline Repressor, domain 2"/>
    <property type="match status" value="1"/>
</dbReference>
<protein>
    <submittedName>
        <fullName evidence="4">TetR/AcrR family transcriptional regulator</fullName>
    </submittedName>
</protein>
<dbReference type="InterPro" id="IPR050624">
    <property type="entry name" value="HTH-type_Tx_Regulator"/>
</dbReference>
<comment type="caution">
    <text evidence="4">The sequence shown here is derived from an EMBL/GenBank/DDBJ whole genome shotgun (WGS) entry which is preliminary data.</text>
</comment>
<dbReference type="InterPro" id="IPR036271">
    <property type="entry name" value="Tet_transcr_reg_TetR-rel_C_sf"/>
</dbReference>
<proteinExistence type="predicted"/>
<accession>A0ABW0QHQ7</accession>
<evidence type="ECO:0000313" key="5">
    <source>
        <dbReference type="Proteomes" id="UP001596084"/>
    </source>
</evidence>
<dbReference type="SUPFAM" id="SSF46689">
    <property type="entry name" value="Homeodomain-like"/>
    <property type="match status" value="1"/>
</dbReference>
<sequence length="234" mass="26481">MTPITIANNSDVDTPLAYRDVLLLQSGQEGLRKGIRTEIRIRWAACALLEELALSGLKVQDICLRAEIAQGTFYQYFPDRDQLLSSLLSDFVAFLRSRTMEATRARDGHADSVELSTRAYCRLFEQNRGLMKCLLNHYEAFPDAKKILQALNTAWIETVVSSIKKKRKGLSGKKTSDRDLRKRCYALGGMVDQYLAYIYLYEDKDVADVAGDLDDVVATLTFIWNQAFAKEFSA</sequence>
<reference evidence="5" key="1">
    <citation type="journal article" date="2019" name="Int. J. Syst. Evol. Microbiol.">
        <title>The Global Catalogue of Microorganisms (GCM) 10K type strain sequencing project: providing services to taxonomists for standard genome sequencing and annotation.</title>
        <authorList>
            <consortium name="The Broad Institute Genomics Platform"/>
            <consortium name="The Broad Institute Genome Sequencing Center for Infectious Disease"/>
            <person name="Wu L."/>
            <person name="Ma J."/>
        </authorList>
    </citation>
    <scope>NUCLEOTIDE SEQUENCE [LARGE SCALE GENOMIC DNA]</scope>
    <source>
        <strain evidence="5">CGMCC 4.7277</strain>
    </source>
</reference>
<dbReference type="RefSeq" id="WP_068834683.1">
    <property type="nucleotide sequence ID" value="NZ_JBHSMX010000063.1"/>
</dbReference>
<dbReference type="EMBL" id="JBHSMX010000063">
    <property type="protein sequence ID" value="MFC5523142.1"/>
    <property type="molecule type" value="Genomic_DNA"/>
</dbReference>
<keyword evidence="1 2" id="KW-0238">DNA-binding</keyword>
<evidence type="ECO:0000256" key="1">
    <source>
        <dbReference type="ARBA" id="ARBA00023125"/>
    </source>
</evidence>
<dbReference type="PANTHER" id="PTHR43479:SF11">
    <property type="entry name" value="ACREF_ENVCD OPERON REPRESSOR-RELATED"/>
    <property type="match status" value="1"/>
</dbReference>
<dbReference type="Gene3D" id="1.10.10.60">
    <property type="entry name" value="Homeodomain-like"/>
    <property type="match status" value="1"/>
</dbReference>
<evidence type="ECO:0000259" key="3">
    <source>
        <dbReference type="PROSITE" id="PS50977"/>
    </source>
</evidence>
<dbReference type="InterPro" id="IPR001647">
    <property type="entry name" value="HTH_TetR"/>
</dbReference>
<dbReference type="InterPro" id="IPR009057">
    <property type="entry name" value="Homeodomain-like_sf"/>
</dbReference>
<dbReference type="Proteomes" id="UP001596084">
    <property type="component" value="Unassembled WGS sequence"/>
</dbReference>
<evidence type="ECO:0000256" key="2">
    <source>
        <dbReference type="PROSITE-ProRule" id="PRU00335"/>
    </source>
</evidence>
<dbReference type="SUPFAM" id="SSF48498">
    <property type="entry name" value="Tetracyclin repressor-like, C-terminal domain"/>
    <property type="match status" value="1"/>
</dbReference>
<dbReference type="Pfam" id="PF00440">
    <property type="entry name" value="TetR_N"/>
    <property type="match status" value="1"/>
</dbReference>
<dbReference type="PROSITE" id="PS50977">
    <property type="entry name" value="HTH_TETR_2"/>
    <property type="match status" value="1"/>
</dbReference>
<evidence type="ECO:0000313" key="4">
    <source>
        <dbReference type="EMBL" id="MFC5523142.1"/>
    </source>
</evidence>
<feature type="domain" description="HTH tetR-type" evidence="3">
    <location>
        <begin position="35"/>
        <end position="95"/>
    </location>
</feature>
<feature type="DNA-binding region" description="H-T-H motif" evidence="2">
    <location>
        <begin position="58"/>
        <end position="77"/>
    </location>
</feature>
<dbReference type="PANTHER" id="PTHR43479">
    <property type="entry name" value="ACREF/ENVCD OPERON REPRESSOR-RELATED"/>
    <property type="match status" value="1"/>
</dbReference>
<keyword evidence="5" id="KW-1185">Reference proteome</keyword>